<dbReference type="Pfam" id="PF02557">
    <property type="entry name" value="VanY"/>
    <property type="match status" value="1"/>
</dbReference>
<name>A0ABT9V2C7_9BACL</name>
<dbReference type="InterPro" id="IPR009045">
    <property type="entry name" value="Zn_M74/Hedgehog-like"/>
</dbReference>
<dbReference type="PANTHER" id="PTHR34385">
    <property type="entry name" value="D-ALANYL-D-ALANINE CARBOXYPEPTIDASE"/>
    <property type="match status" value="1"/>
</dbReference>
<dbReference type="EMBL" id="JAUSTU010000005">
    <property type="protein sequence ID" value="MDQ0155084.1"/>
    <property type="molecule type" value="Genomic_DNA"/>
</dbReference>
<keyword evidence="4" id="KW-1185">Reference proteome</keyword>
<keyword evidence="3" id="KW-0378">Hydrolase</keyword>
<dbReference type="RefSeq" id="WP_307149660.1">
    <property type="nucleotide sequence ID" value="NZ_JAUSTU010000005.1"/>
</dbReference>
<accession>A0ABT9V2C7</accession>
<evidence type="ECO:0000313" key="4">
    <source>
        <dbReference type="Proteomes" id="UP001231362"/>
    </source>
</evidence>
<evidence type="ECO:0000313" key="3">
    <source>
        <dbReference type="EMBL" id="MDQ0155084.1"/>
    </source>
</evidence>
<dbReference type="InterPro" id="IPR052179">
    <property type="entry name" value="DD-CPase-like"/>
</dbReference>
<dbReference type="InterPro" id="IPR003709">
    <property type="entry name" value="VanY-like_core_dom"/>
</dbReference>
<feature type="region of interest" description="Disordered" evidence="1">
    <location>
        <begin position="38"/>
        <end position="57"/>
    </location>
</feature>
<sequence>MKKLMIIGCTLGIIGFLSGCSPFHGFVDKIPFVNSNDEHQGAQKTKQEKPKAEETRPTLDSQFFNDIKEVDGKMVIQNPLNILALVNKEFALPSDYSPEDLVRPNVDFSFGDVDIEKSYLRREAAERLESMFEEAQNNGVELFAVSGYRSYTRQKNVFDAKSNQVGQAAAATVVAIPGYSEHQTGLAMDISSRSVRLELIESFGETKEGKWLASNAHKYGFILRYPKGKESITGYQYEPWHFRYVGVDAATTIYKQQLTLEEYFKIVEKI</sequence>
<dbReference type="CDD" id="cd14852">
    <property type="entry name" value="LD-carboxypeptidase"/>
    <property type="match status" value="1"/>
</dbReference>
<protein>
    <submittedName>
        <fullName evidence="3">D-alanyl-D-alanine carboxypeptidase</fullName>
        <ecNumber evidence="3">3.4.16.4</ecNumber>
    </submittedName>
</protein>
<feature type="domain" description="D-alanyl-D-alanine carboxypeptidase-like core" evidence="2">
    <location>
        <begin position="118"/>
        <end position="246"/>
    </location>
</feature>
<dbReference type="PROSITE" id="PS51257">
    <property type="entry name" value="PROKAR_LIPOPROTEIN"/>
    <property type="match status" value="1"/>
</dbReference>
<proteinExistence type="predicted"/>
<evidence type="ECO:0000256" key="1">
    <source>
        <dbReference type="SAM" id="MobiDB-lite"/>
    </source>
</evidence>
<dbReference type="GO" id="GO:0009002">
    <property type="term" value="F:serine-type D-Ala-D-Ala carboxypeptidase activity"/>
    <property type="evidence" value="ECO:0007669"/>
    <property type="project" value="UniProtKB-EC"/>
</dbReference>
<dbReference type="PANTHER" id="PTHR34385:SF1">
    <property type="entry name" value="PEPTIDOGLYCAN L-ALANYL-D-GLUTAMATE ENDOPEPTIDASE CWLK"/>
    <property type="match status" value="1"/>
</dbReference>
<organism evidence="3 4">
    <name type="scientific">Anoxybacillus andreesenii</name>
    <dbReference type="NCBI Taxonomy" id="1325932"/>
    <lineage>
        <taxon>Bacteria</taxon>
        <taxon>Bacillati</taxon>
        <taxon>Bacillota</taxon>
        <taxon>Bacilli</taxon>
        <taxon>Bacillales</taxon>
        <taxon>Anoxybacillaceae</taxon>
        <taxon>Anoxybacillus</taxon>
    </lineage>
</organism>
<dbReference type="EC" id="3.4.16.4" evidence="3"/>
<evidence type="ECO:0000259" key="2">
    <source>
        <dbReference type="Pfam" id="PF02557"/>
    </source>
</evidence>
<comment type="caution">
    <text evidence="3">The sequence shown here is derived from an EMBL/GenBank/DDBJ whole genome shotgun (WGS) entry which is preliminary data.</text>
</comment>
<keyword evidence="3" id="KW-0645">Protease</keyword>
<dbReference type="Gene3D" id="3.30.1380.10">
    <property type="match status" value="1"/>
</dbReference>
<gene>
    <name evidence="3" type="ORF">J2S07_001388</name>
</gene>
<keyword evidence="3" id="KW-0121">Carboxypeptidase</keyword>
<reference evidence="3 4" key="1">
    <citation type="submission" date="2023-07" db="EMBL/GenBank/DDBJ databases">
        <title>Genomic Encyclopedia of Type Strains, Phase IV (KMG-IV): sequencing the most valuable type-strain genomes for metagenomic binning, comparative biology and taxonomic classification.</title>
        <authorList>
            <person name="Goeker M."/>
        </authorList>
    </citation>
    <scope>NUCLEOTIDE SEQUENCE [LARGE SCALE GENOMIC DNA]</scope>
    <source>
        <strain evidence="3 4">DSM 23948</strain>
    </source>
</reference>
<dbReference type="InterPro" id="IPR058193">
    <property type="entry name" value="VanY/YodJ_core_dom"/>
</dbReference>
<dbReference type="Proteomes" id="UP001231362">
    <property type="component" value="Unassembled WGS sequence"/>
</dbReference>
<dbReference type="SUPFAM" id="SSF55166">
    <property type="entry name" value="Hedgehog/DD-peptidase"/>
    <property type="match status" value="1"/>
</dbReference>